<evidence type="ECO:0000313" key="1">
    <source>
        <dbReference type="EMBL" id="GBE60605.1"/>
    </source>
</evidence>
<accession>A0A2H6KC89</accession>
<dbReference type="RefSeq" id="XP_028866848.1">
    <property type="nucleotide sequence ID" value="XM_029011015.1"/>
</dbReference>
<organism evidence="1 2">
    <name type="scientific">Babesia ovata</name>
    <dbReference type="NCBI Taxonomy" id="189622"/>
    <lineage>
        <taxon>Eukaryota</taxon>
        <taxon>Sar</taxon>
        <taxon>Alveolata</taxon>
        <taxon>Apicomplexa</taxon>
        <taxon>Aconoidasida</taxon>
        <taxon>Piroplasmida</taxon>
        <taxon>Babesiidae</taxon>
        <taxon>Babesia</taxon>
    </lineage>
</organism>
<dbReference type="GeneID" id="39874375"/>
<evidence type="ECO:0000313" key="2">
    <source>
        <dbReference type="Proteomes" id="UP000236319"/>
    </source>
</evidence>
<keyword evidence="2" id="KW-1185">Reference proteome</keyword>
<proteinExistence type="predicted"/>
<dbReference type="VEuPathDB" id="PiroplasmaDB:BOVATA_020980"/>
<dbReference type="OrthoDB" id="364608at2759"/>
<comment type="caution">
    <text evidence="1">The sequence shown here is derived from an EMBL/GenBank/DDBJ whole genome shotgun (WGS) entry which is preliminary data.</text>
</comment>
<sequence length="237" mass="26812">MFLASLGGPYRTPDGPLLSAWIFNVSTFVHLHLKAYTDIQTTELNYSELNKWNLDSSVLGFYEDLLKDKVETKGNIYHVLQPKTVVTSHDRGSKPSEITSIRANRRRPTYSAKCLKAATDEESMGSSSDTSDETATAKDIRQNKILQYRKALTKIVKVKTAIFHEKVRVTCSKDGKCIQWYKVKASEDDENKRQLIGTLPVSKITNFKTKVDNLRYLEISADCACSWLQGAICQHLK</sequence>
<dbReference type="AlphaFoldDB" id="A0A2H6KC89"/>
<dbReference type="EMBL" id="BDSA01000002">
    <property type="protein sequence ID" value="GBE60605.1"/>
    <property type="molecule type" value="Genomic_DNA"/>
</dbReference>
<dbReference type="Proteomes" id="UP000236319">
    <property type="component" value="Unassembled WGS sequence"/>
</dbReference>
<name>A0A2H6KC89_9APIC</name>
<protein>
    <submittedName>
        <fullName evidence="1">Uncharacterized protein</fullName>
    </submittedName>
</protein>
<reference evidence="1 2" key="1">
    <citation type="journal article" date="2017" name="BMC Genomics">
        <title>Whole-genome assembly of Babesia ovata and comparative genomics between closely related pathogens.</title>
        <authorList>
            <person name="Yamagishi J."/>
            <person name="Asada M."/>
            <person name="Hakimi H."/>
            <person name="Tanaka T.Q."/>
            <person name="Sugimoto C."/>
            <person name="Kawazu S."/>
        </authorList>
    </citation>
    <scope>NUCLEOTIDE SEQUENCE [LARGE SCALE GENOMIC DNA]</scope>
    <source>
        <strain evidence="1 2">Miyake</strain>
    </source>
</reference>
<gene>
    <name evidence="1" type="ORF">BOVATA_020980</name>
</gene>